<dbReference type="InterPro" id="IPR036855">
    <property type="entry name" value="Znf_CCCH_sf"/>
</dbReference>
<dbReference type="GO" id="GO:0005684">
    <property type="term" value="C:U2-type spliceosomal complex"/>
    <property type="evidence" value="ECO:0007669"/>
    <property type="project" value="TreeGrafter"/>
</dbReference>
<dbReference type="EMBL" id="FNXT01001350">
    <property type="protein sequence ID" value="SZX79075.1"/>
    <property type="molecule type" value="Genomic_DNA"/>
</dbReference>
<evidence type="ECO:0000313" key="7">
    <source>
        <dbReference type="EMBL" id="SZX79075.1"/>
    </source>
</evidence>
<dbReference type="AlphaFoldDB" id="A0A383WNP3"/>
<keyword evidence="1 4" id="KW-0479">Metal-binding</keyword>
<name>A0A383WNP3_TETOB</name>
<protein>
    <recommendedName>
        <fullName evidence="6">C3H1-type domain-containing protein</fullName>
    </recommendedName>
</protein>
<feature type="compositionally biased region" description="Acidic residues" evidence="5">
    <location>
        <begin position="48"/>
        <end position="57"/>
    </location>
</feature>
<feature type="compositionally biased region" description="Low complexity" evidence="5">
    <location>
        <begin position="1"/>
        <end position="31"/>
    </location>
</feature>
<evidence type="ECO:0000259" key="6">
    <source>
        <dbReference type="PROSITE" id="PS50103"/>
    </source>
</evidence>
<evidence type="ECO:0000256" key="2">
    <source>
        <dbReference type="ARBA" id="ARBA00022771"/>
    </source>
</evidence>
<dbReference type="InterPro" id="IPR039971">
    <property type="entry name" value="CWC24-like"/>
</dbReference>
<feature type="region of interest" description="Disordered" evidence="5">
    <location>
        <begin position="1"/>
        <end position="81"/>
    </location>
</feature>
<dbReference type="STRING" id="3088.A0A383WNP3"/>
<feature type="compositionally biased region" description="Basic residues" evidence="5">
    <location>
        <begin position="33"/>
        <end position="43"/>
    </location>
</feature>
<keyword evidence="2 4" id="KW-0863">Zinc-finger</keyword>
<dbReference type="InterPro" id="IPR000571">
    <property type="entry name" value="Znf_CCCH"/>
</dbReference>
<dbReference type="SUPFAM" id="SSF90229">
    <property type="entry name" value="CCCH zinc finger"/>
    <property type="match status" value="1"/>
</dbReference>
<feature type="region of interest" description="Disordered" evidence="5">
    <location>
        <begin position="230"/>
        <end position="257"/>
    </location>
</feature>
<evidence type="ECO:0000256" key="4">
    <source>
        <dbReference type="PROSITE-ProRule" id="PRU00723"/>
    </source>
</evidence>
<dbReference type="Gene3D" id="4.10.1000.10">
    <property type="entry name" value="Zinc finger, CCCH-type"/>
    <property type="match status" value="1"/>
</dbReference>
<dbReference type="PANTHER" id="PTHR12930:SF0">
    <property type="entry name" value="RING FINGER PROTEIN 113B"/>
    <property type="match status" value="1"/>
</dbReference>
<sequence length="386" mass="41240">MDKQGAAAAAAAADAPAAAEMAPPAAAAPVAMKQRKNRGNLRKRATDDDAAAAEADDDKTAVVRKAKQQRGEPLAFSTKKEGPQDVAVTFASTAAALAARDESATKTLETETEFDRDSRAQRERLLAVSAAGPAAADGKYRGANAYVDYKQGLRREGLTVGSEKGSGAYGPLRGNVFVRTTARFDYQPDICKDYKETGFCSYGDSCKFMHDRGDYKSGWELEAEWEAEQKRRQEALAKGWGPEDEEQPDGEAEGGPEDDLPFACYICRWGDGAGGIAAAAAAAAAAAEMGFSKCSRRGLRMTCILLATSAGGAMVLGKQQEQQQQQQHHQQQHCLQLVTRNTKNGKCAACEQSTQGIFNIATDILKKMKKAKEAAPKEAAEAEEDA</sequence>
<dbReference type="SMART" id="SM00356">
    <property type="entry name" value="ZnF_C3H1"/>
    <property type="match status" value="1"/>
</dbReference>
<reference evidence="7 8" key="1">
    <citation type="submission" date="2016-10" db="EMBL/GenBank/DDBJ databases">
        <authorList>
            <person name="Cai Z."/>
        </authorList>
    </citation>
    <scope>NUCLEOTIDE SEQUENCE [LARGE SCALE GENOMIC DNA]</scope>
</reference>
<accession>A0A383WNP3</accession>
<dbReference type="GO" id="GO:0008270">
    <property type="term" value="F:zinc ion binding"/>
    <property type="evidence" value="ECO:0007669"/>
    <property type="project" value="UniProtKB-KW"/>
</dbReference>
<proteinExistence type="predicted"/>
<keyword evidence="3 4" id="KW-0862">Zinc</keyword>
<dbReference type="PANTHER" id="PTHR12930">
    <property type="entry name" value="ZINC FINGER PROTEIN 183"/>
    <property type="match status" value="1"/>
</dbReference>
<feature type="region of interest" description="Disordered" evidence="5">
    <location>
        <begin position="100"/>
        <end position="119"/>
    </location>
</feature>
<dbReference type="GO" id="GO:0034247">
    <property type="term" value="P:snoRNA splicing"/>
    <property type="evidence" value="ECO:0007669"/>
    <property type="project" value="TreeGrafter"/>
</dbReference>
<evidence type="ECO:0000313" key="8">
    <source>
        <dbReference type="Proteomes" id="UP000256970"/>
    </source>
</evidence>
<organism evidence="7 8">
    <name type="scientific">Tetradesmus obliquus</name>
    <name type="common">Green alga</name>
    <name type="synonym">Acutodesmus obliquus</name>
    <dbReference type="NCBI Taxonomy" id="3088"/>
    <lineage>
        <taxon>Eukaryota</taxon>
        <taxon>Viridiplantae</taxon>
        <taxon>Chlorophyta</taxon>
        <taxon>core chlorophytes</taxon>
        <taxon>Chlorophyceae</taxon>
        <taxon>CS clade</taxon>
        <taxon>Sphaeropleales</taxon>
        <taxon>Scenedesmaceae</taxon>
        <taxon>Tetradesmus</taxon>
    </lineage>
</organism>
<dbReference type="Proteomes" id="UP000256970">
    <property type="component" value="Unassembled WGS sequence"/>
</dbReference>
<gene>
    <name evidence="7" type="ORF">BQ4739_LOCUS19366</name>
</gene>
<feature type="compositionally biased region" description="Acidic residues" evidence="5">
    <location>
        <begin position="242"/>
        <end position="257"/>
    </location>
</feature>
<evidence type="ECO:0000256" key="1">
    <source>
        <dbReference type="ARBA" id="ARBA00022723"/>
    </source>
</evidence>
<feature type="zinc finger region" description="C3H1-type" evidence="4">
    <location>
        <begin position="185"/>
        <end position="213"/>
    </location>
</feature>
<evidence type="ECO:0000256" key="5">
    <source>
        <dbReference type="SAM" id="MobiDB-lite"/>
    </source>
</evidence>
<evidence type="ECO:0000256" key="3">
    <source>
        <dbReference type="ARBA" id="ARBA00022833"/>
    </source>
</evidence>
<dbReference type="Pfam" id="PF00642">
    <property type="entry name" value="zf-CCCH"/>
    <property type="match status" value="1"/>
</dbReference>
<dbReference type="PROSITE" id="PS50103">
    <property type="entry name" value="ZF_C3H1"/>
    <property type="match status" value="1"/>
</dbReference>
<keyword evidence="8" id="KW-1185">Reference proteome</keyword>
<feature type="domain" description="C3H1-type" evidence="6">
    <location>
        <begin position="185"/>
        <end position="213"/>
    </location>
</feature>